<feature type="region of interest" description="Disordered" evidence="6">
    <location>
        <begin position="390"/>
        <end position="525"/>
    </location>
</feature>
<evidence type="ECO:0000256" key="4">
    <source>
        <dbReference type="PROSITE-ProRule" id="PRU00601"/>
    </source>
</evidence>
<dbReference type="PANTHER" id="PTHR21319:SF53">
    <property type="entry name" value="RING FINGER AND CHY ZINC FINGER DOMAIN-CONTAINING PROTEIN 1"/>
    <property type="match status" value="1"/>
</dbReference>
<keyword evidence="5" id="KW-0175">Coiled coil</keyword>
<dbReference type="InterPro" id="IPR008913">
    <property type="entry name" value="Znf_CHY"/>
</dbReference>
<evidence type="ECO:0000256" key="6">
    <source>
        <dbReference type="SAM" id="MobiDB-lite"/>
    </source>
</evidence>
<sequence>MSSQKEEESTSSQSCNPFELQEEVKKLKEQLRDSEAEIQQLKVALGRCLFLEDKEKRIRKLQILPGVPRSDESRQYTANSSCIETGLDGRLLDEGASLRRLRGVAAVSPACLPLKGERLDVLSGKDDRRKIVTRRSRVSARSSALSDELDGGRISESREDTSPASFSSFESSAENERTISALRDTEDYKGLPLESLRNDGTEQHHIPISSDQAGPSSIFSSTRSNASDSLVLNSAEGEQVTFVRDGSSDSCEEMEPTKVFLATGSGFSGGISSGKTSLNTGSFEEEIPQQAQFSDTKDNVTDVGGNNETIVDDMLETSMASCNGETRSSWSGPRASPTTAEPDSGISSSGNAVAAAYHSLLNGHEGLIVGDDDQLTLQDDSVEDDQRTVAGGECIPDCSSETGSQLLLPRNSNKHDQRPEGTLEPGCDSSSTTGNELLLQRNSNEHDQRKGERLEPGCDCSSKAENQPPPQQNSSESDQVTEGSREPDAANSSSRNWERLGARPKRTQTQRPVDPPLWPSSSPVSDSLAKDFLARHSQDRAVQERLYTDDRDLSYLGPERLRNTSLVDGLTSASDAYSVRPYFGTMGASPYERLGGAFSDVPSSGPVVSVGLLGGSSTEATVTPLSSFTEQTDFSSACNGMSSDRVNASNRFLLPNDFANSDHSLTGERDFNKEYDSLLDQSLLLRQQSLQQLSNPISPLPNSRFVYGSTGSDFDTGAWYGAAAIHPGYSLYDTQGHVLSNGNSTLIDDQMSRSSNLNLESQSSQFGDREQVPGSFAASGGVAGSRDFPLSYTVSPSSFSSTMAVSNLTCRPSVAAASNLTSSVVNTTRNSVFSSIVAGDGNEDANHLPASGEVNSKDTTSSIDYGRSTVEPNDNSLVASEQRMAEDASVLVERMLREREEREEFMRELQRKKQMIREERERERREKEDREWQEAERWPPQQEGVSTGSRWLCEHYQRRCRVRFPCCTQFYPCHRCHNSSSNCKNDEAKACHATHLKCSLCQLEQEIDETSDVCKGCGEKMAAYFCSLCKHFTSDPQGQIVPL</sequence>
<feature type="region of interest" description="Disordered" evidence="6">
    <location>
        <begin position="142"/>
        <end position="185"/>
    </location>
</feature>
<dbReference type="Proteomes" id="UP001249851">
    <property type="component" value="Unassembled WGS sequence"/>
</dbReference>
<reference evidence="8" key="1">
    <citation type="journal article" date="2023" name="G3 (Bethesda)">
        <title>Whole genome assembly and annotation of the endangered Caribbean coral Acropora cervicornis.</title>
        <authorList>
            <person name="Selwyn J.D."/>
            <person name="Vollmer S.V."/>
        </authorList>
    </citation>
    <scope>NUCLEOTIDE SEQUENCE</scope>
    <source>
        <strain evidence="8">K2</strain>
    </source>
</reference>
<keyword evidence="2 4" id="KW-0863">Zinc-finger</keyword>
<dbReference type="PANTHER" id="PTHR21319">
    <property type="entry name" value="RING FINGER AND CHY ZINC FINGER DOMAIN-CONTAINING PROTEIN 1"/>
    <property type="match status" value="1"/>
</dbReference>
<gene>
    <name evidence="8" type="ORF">P5673_009110</name>
</gene>
<comment type="caution">
    <text evidence="8">The sequence shown here is derived from an EMBL/GenBank/DDBJ whole genome shotgun (WGS) entry which is preliminary data.</text>
</comment>
<feature type="region of interest" description="Disordered" evidence="6">
    <location>
        <begin position="201"/>
        <end position="223"/>
    </location>
</feature>
<dbReference type="GO" id="GO:0061630">
    <property type="term" value="F:ubiquitin protein ligase activity"/>
    <property type="evidence" value="ECO:0007669"/>
    <property type="project" value="TreeGrafter"/>
</dbReference>
<feature type="region of interest" description="Disordered" evidence="6">
    <location>
        <begin position="847"/>
        <end position="873"/>
    </location>
</feature>
<keyword evidence="9" id="KW-1185">Reference proteome</keyword>
<dbReference type="InterPro" id="IPR037274">
    <property type="entry name" value="Znf_CHY_sf"/>
</dbReference>
<feature type="compositionally biased region" description="Basic and acidic residues" evidence="6">
    <location>
        <begin position="150"/>
        <end position="161"/>
    </location>
</feature>
<accession>A0AAD9QSE1</accession>
<reference evidence="8" key="2">
    <citation type="journal article" date="2023" name="Science">
        <title>Genomic signatures of disease resistance in endangered staghorn corals.</title>
        <authorList>
            <person name="Vollmer S.V."/>
            <person name="Selwyn J.D."/>
            <person name="Despard B.A."/>
            <person name="Roesel C.L."/>
        </authorList>
    </citation>
    <scope>NUCLEOTIDE SEQUENCE</scope>
    <source>
        <strain evidence="8">K2</strain>
    </source>
</reference>
<evidence type="ECO:0000256" key="3">
    <source>
        <dbReference type="ARBA" id="ARBA00022833"/>
    </source>
</evidence>
<feature type="compositionally biased region" description="Polar residues" evidence="6">
    <location>
        <begin position="209"/>
        <end position="223"/>
    </location>
</feature>
<dbReference type="GO" id="GO:0005634">
    <property type="term" value="C:nucleus"/>
    <property type="evidence" value="ECO:0007669"/>
    <property type="project" value="TreeGrafter"/>
</dbReference>
<evidence type="ECO:0000313" key="9">
    <source>
        <dbReference type="Proteomes" id="UP001249851"/>
    </source>
</evidence>
<dbReference type="SUPFAM" id="SSF161219">
    <property type="entry name" value="CHY zinc finger-like"/>
    <property type="match status" value="1"/>
</dbReference>
<evidence type="ECO:0000256" key="1">
    <source>
        <dbReference type="ARBA" id="ARBA00022723"/>
    </source>
</evidence>
<organism evidence="8 9">
    <name type="scientific">Acropora cervicornis</name>
    <name type="common">Staghorn coral</name>
    <dbReference type="NCBI Taxonomy" id="6130"/>
    <lineage>
        <taxon>Eukaryota</taxon>
        <taxon>Metazoa</taxon>
        <taxon>Cnidaria</taxon>
        <taxon>Anthozoa</taxon>
        <taxon>Hexacorallia</taxon>
        <taxon>Scleractinia</taxon>
        <taxon>Astrocoeniina</taxon>
        <taxon>Acroporidae</taxon>
        <taxon>Acropora</taxon>
    </lineage>
</organism>
<feature type="compositionally biased region" description="Polar residues" evidence="6">
    <location>
        <begin position="472"/>
        <end position="482"/>
    </location>
</feature>
<feature type="region of interest" description="Disordered" evidence="6">
    <location>
        <begin position="323"/>
        <end position="348"/>
    </location>
</feature>
<evidence type="ECO:0000313" key="8">
    <source>
        <dbReference type="EMBL" id="KAK2566499.1"/>
    </source>
</evidence>
<dbReference type="GO" id="GO:0006511">
    <property type="term" value="P:ubiquitin-dependent protein catabolic process"/>
    <property type="evidence" value="ECO:0007669"/>
    <property type="project" value="TreeGrafter"/>
</dbReference>
<feature type="coiled-coil region" evidence="5">
    <location>
        <begin position="892"/>
        <end position="929"/>
    </location>
</feature>
<proteinExistence type="predicted"/>
<keyword evidence="1" id="KW-0479">Metal-binding</keyword>
<dbReference type="GO" id="GO:0008270">
    <property type="term" value="F:zinc ion binding"/>
    <property type="evidence" value="ECO:0007669"/>
    <property type="project" value="UniProtKB-KW"/>
</dbReference>
<feature type="compositionally biased region" description="Polar residues" evidence="6">
    <location>
        <begin position="853"/>
        <end position="863"/>
    </location>
</feature>
<dbReference type="EMBL" id="JARQWQ010000016">
    <property type="protein sequence ID" value="KAK2566499.1"/>
    <property type="molecule type" value="Genomic_DNA"/>
</dbReference>
<evidence type="ECO:0000259" key="7">
    <source>
        <dbReference type="PROSITE" id="PS51266"/>
    </source>
</evidence>
<dbReference type="PROSITE" id="PS51266">
    <property type="entry name" value="ZF_CHY"/>
    <property type="match status" value="1"/>
</dbReference>
<dbReference type="GO" id="GO:0016567">
    <property type="term" value="P:protein ubiquitination"/>
    <property type="evidence" value="ECO:0007669"/>
    <property type="project" value="TreeGrafter"/>
</dbReference>
<dbReference type="AlphaFoldDB" id="A0AAD9QSE1"/>
<feature type="domain" description="CHY-type" evidence="7">
    <location>
        <begin position="946"/>
        <end position="1019"/>
    </location>
</feature>
<feature type="compositionally biased region" description="Basic and acidic residues" evidence="6">
    <location>
        <begin position="443"/>
        <end position="456"/>
    </location>
</feature>
<keyword evidence="3" id="KW-0862">Zinc</keyword>
<name>A0AAD9QSE1_ACRCE</name>
<protein>
    <submittedName>
        <fullName evidence="8">E3 ubiquitin-protein ligase RZFP34</fullName>
    </submittedName>
</protein>
<dbReference type="Pfam" id="PF05495">
    <property type="entry name" value="zf-CHY"/>
    <property type="match status" value="1"/>
</dbReference>
<evidence type="ECO:0000256" key="5">
    <source>
        <dbReference type="SAM" id="Coils"/>
    </source>
</evidence>
<evidence type="ECO:0000256" key="2">
    <source>
        <dbReference type="ARBA" id="ARBA00022771"/>
    </source>
</evidence>